<dbReference type="InterPro" id="IPR013103">
    <property type="entry name" value="RVT_2"/>
</dbReference>
<dbReference type="Proteomes" id="UP000694251">
    <property type="component" value="Chromosome 11"/>
</dbReference>
<comment type="caution">
    <text evidence="2">The sequence shown here is derived from an EMBL/GenBank/DDBJ whole genome shotgun (WGS) entry which is preliminary data.</text>
</comment>
<name>A0A8T1ZC92_ARASU</name>
<keyword evidence="2" id="KW-0548">Nucleotidyltransferase</keyword>
<dbReference type="CDD" id="cd09272">
    <property type="entry name" value="RNase_HI_RT_Ty1"/>
    <property type="match status" value="1"/>
</dbReference>
<keyword evidence="2" id="KW-0808">Transferase</keyword>
<dbReference type="PANTHER" id="PTHR11439">
    <property type="entry name" value="GAG-POL-RELATED RETROTRANSPOSON"/>
    <property type="match status" value="1"/>
</dbReference>
<dbReference type="OrthoDB" id="414945at2759"/>
<gene>
    <name evidence="2" type="ORF">ISN44_As11g027800</name>
</gene>
<sequence length="471" mass="53238">MESDDQIATPTTYSLLSRVGEPVVVPNLNPIVGSIGEAVSLPPAVPVRQSGRESKPHAKLQDYVCPTVKDSSTALLVETETERAYPLDKYLLCDRFSASYCAYLHAITSATIPKTFAQAVMNENFRHAMRAEIDACEENQTWTVEELPPLRKAIGYAAKNWEAHQMDVYNAFLHGDLNEKVFMKCVGFISLYVVFVSLRDVVITGSSPELIRTFKDYLSSCFRMKDLGICKYFMGIEVARSPAGIYISQRKYALYIISEVGLLGSRPVSFPLDKNPRLALSKSADFPEQPRYCRLVGRLIYLVVIRLDISYAIHILTQFMKQPKIDHWNVTLCVVRFLKAPISWKTKKQKTVLLSSTESEYRAIMQYTVHEIMWLWALLLSLGFNHLTPVDLFCDSKAALHLAANPVFHERTNHVENNCHFVRNAIKRGIITTSHVPTQHQLAYILTKPLGQAEFEAFKSKMGICNLHAPS</sequence>
<keyword evidence="2" id="KW-0695">RNA-directed DNA polymerase</keyword>
<evidence type="ECO:0000313" key="2">
    <source>
        <dbReference type="EMBL" id="KAG7556785.1"/>
    </source>
</evidence>
<reference evidence="2 3" key="1">
    <citation type="submission" date="2020-12" db="EMBL/GenBank/DDBJ databases">
        <title>Concerted genomic and epigenomic changes stabilize Arabidopsis allopolyploids.</title>
        <authorList>
            <person name="Chen Z."/>
        </authorList>
    </citation>
    <scope>NUCLEOTIDE SEQUENCE [LARGE SCALE GENOMIC DNA]</scope>
    <source>
        <strain evidence="2">As9502</strain>
        <tissue evidence="2">Leaf</tissue>
    </source>
</reference>
<organism evidence="2 3">
    <name type="scientific">Arabidopsis suecica</name>
    <name type="common">Swedish thale-cress</name>
    <name type="synonym">Cardaminopsis suecica</name>
    <dbReference type="NCBI Taxonomy" id="45249"/>
    <lineage>
        <taxon>Eukaryota</taxon>
        <taxon>Viridiplantae</taxon>
        <taxon>Streptophyta</taxon>
        <taxon>Embryophyta</taxon>
        <taxon>Tracheophyta</taxon>
        <taxon>Spermatophyta</taxon>
        <taxon>Magnoliopsida</taxon>
        <taxon>eudicotyledons</taxon>
        <taxon>Gunneridae</taxon>
        <taxon>Pentapetalae</taxon>
        <taxon>rosids</taxon>
        <taxon>malvids</taxon>
        <taxon>Brassicales</taxon>
        <taxon>Brassicaceae</taxon>
        <taxon>Camelineae</taxon>
        <taxon>Arabidopsis</taxon>
    </lineage>
</organism>
<evidence type="ECO:0000259" key="1">
    <source>
        <dbReference type="Pfam" id="PF07727"/>
    </source>
</evidence>
<dbReference type="Pfam" id="PF07727">
    <property type="entry name" value="RVT_2"/>
    <property type="match status" value="1"/>
</dbReference>
<proteinExistence type="predicted"/>
<dbReference type="GO" id="GO:0003964">
    <property type="term" value="F:RNA-directed DNA polymerase activity"/>
    <property type="evidence" value="ECO:0007669"/>
    <property type="project" value="UniProtKB-KW"/>
</dbReference>
<keyword evidence="3" id="KW-1185">Reference proteome</keyword>
<evidence type="ECO:0000313" key="3">
    <source>
        <dbReference type="Proteomes" id="UP000694251"/>
    </source>
</evidence>
<dbReference type="PANTHER" id="PTHR11439:SF498">
    <property type="entry name" value="DNAK FAMILY PROTEIN"/>
    <property type="match status" value="1"/>
</dbReference>
<protein>
    <submittedName>
        <fullName evidence="2">Reverse transcriptase RNA-dependent DNA polymerase</fullName>
    </submittedName>
</protein>
<feature type="domain" description="Reverse transcriptase Ty1/copia-type" evidence="1">
    <location>
        <begin position="194"/>
        <end position="272"/>
    </location>
</feature>
<dbReference type="EMBL" id="JAEFBJ010000011">
    <property type="protein sequence ID" value="KAG7556785.1"/>
    <property type="molecule type" value="Genomic_DNA"/>
</dbReference>
<accession>A0A8T1ZC92</accession>
<dbReference type="AlphaFoldDB" id="A0A8T1ZC92"/>